<dbReference type="OrthoDB" id="10248867at2759"/>
<evidence type="ECO:0000256" key="5">
    <source>
        <dbReference type="ARBA" id="ARBA00022691"/>
    </source>
</evidence>
<dbReference type="InterPro" id="IPR029063">
    <property type="entry name" value="SAM-dependent_MTases_sf"/>
</dbReference>
<evidence type="ECO:0000256" key="11">
    <source>
        <dbReference type="ARBA" id="ARBA00049739"/>
    </source>
</evidence>
<accession>A0A9P5Y391</accession>
<organism evidence="13 14">
    <name type="scientific">Collybia nuda</name>
    <dbReference type="NCBI Taxonomy" id="64659"/>
    <lineage>
        <taxon>Eukaryota</taxon>
        <taxon>Fungi</taxon>
        <taxon>Dikarya</taxon>
        <taxon>Basidiomycota</taxon>
        <taxon>Agaricomycotina</taxon>
        <taxon>Agaricomycetes</taxon>
        <taxon>Agaricomycetidae</taxon>
        <taxon>Agaricales</taxon>
        <taxon>Tricholomatineae</taxon>
        <taxon>Clitocybaceae</taxon>
        <taxon>Collybia</taxon>
    </lineage>
</organism>
<keyword evidence="7" id="KW-0506">mRNA capping</keyword>
<dbReference type="GO" id="GO:0003723">
    <property type="term" value="F:RNA binding"/>
    <property type="evidence" value="ECO:0007669"/>
    <property type="project" value="UniProtKB-KW"/>
</dbReference>
<evidence type="ECO:0000313" key="14">
    <source>
        <dbReference type="Proteomes" id="UP000807353"/>
    </source>
</evidence>
<dbReference type="InterPro" id="IPR039753">
    <property type="entry name" value="RG7MT1"/>
</dbReference>
<dbReference type="PANTHER" id="PTHR12189:SF2">
    <property type="entry name" value="MRNA CAP GUANINE-N7 METHYLTRANSFERASE"/>
    <property type="match status" value="1"/>
</dbReference>
<comment type="function">
    <text evidence="1">Responsible for methylating the 5'-cap structure of mRNAs.</text>
</comment>
<reference evidence="13" key="1">
    <citation type="submission" date="2020-11" db="EMBL/GenBank/DDBJ databases">
        <authorList>
            <consortium name="DOE Joint Genome Institute"/>
            <person name="Ahrendt S."/>
            <person name="Riley R."/>
            <person name="Andreopoulos W."/>
            <person name="Labutti K."/>
            <person name="Pangilinan J."/>
            <person name="Ruiz-Duenas F.J."/>
            <person name="Barrasa J.M."/>
            <person name="Sanchez-Garcia M."/>
            <person name="Camarero S."/>
            <person name="Miyauchi S."/>
            <person name="Serrano A."/>
            <person name="Linde D."/>
            <person name="Babiker R."/>
            <person name="Drula E."/>
            <person name="Ayuso-Fernandez I."/>
            <person name="Pacheco R."/>
            <person name="Padilla G."/>
            <person name="Ferreira P."/>
            <person name="Barriuso J."/>
            <person name="Kellner H."/>
            <person name="Castanera R."/>
            <person name="Alfaro M."/>
            <person name="Ramirez L."/>
            <person name="Pisabarro A.G."/>
            <person name="Kuo A."/>
            <person name="Tritt A."/>
            <person name="Lipzen A."/>
            <person name="He G."/>
            <person name="Yan M."/>
            <person name="Ng V."/>
            <person name="Cullen D."/>
            <person name="Martin F."/>
            <person name="Rosso M.-N."/>
            <person name="Henrissat B."/>
            <person name="Hibbett D."/>
            <person name="Martinez A.T."/>
            <person name="Grigoriev I.V."/>
        </authorList>
    </citation>
    <scope>NUCLEOTIDE SEQUENCE</scope>
    <source>
        <strain evidence="13">CBS 247.69</strain>
    </source>
</reference>
<keyword evidence="6" id="KW-0694">RNA-binding</keyword>
<evidence type="ECO:0000256" key="10">
    <source>
        <dbReference type="ARBA" id="ARBA00044712"/>
    </source>
</evidence>
<comment type="caution">
    <text evidence="13">The sequence shown here is derived from an EMBL/GenBank/DDBJ whole genome shotgun (WGS) entry which is preliminary data.</text>
</comment>
<dbReference type="PROSITE" id="PS51562">
    <property type="entry name" value="RNA_CAP0_MT"/>
    <property type="match status" value="1"/>
</dbReference>
<evidence type="ECO:0000256" key="8">
    <source>
        <dbReference type="ARBA" id="ARBA00032772"/>
    </source>
</evidence>
<evidence type="ECO:0000313" key="13">
    <source>
        <dbReference type="EMBL" id="KAF9461503.1"/>
    </source>
</evidence>
<gene>
    <name evidence="13" type="ORF">BDZ94DRAFT_808835</name>
</gene>
<evidence type="ECO:0000256" key="6">
    <source>
        <dbReference type="ARBA" id="ARBA00022884"/>
    </source>
</evidence>
<dbReference type="Pfam" id="PF03291">
    <property type="entry name" value="mRNA_G-N7_MeTrfase"/>
    <property type="match status" value="1"/>
</dbReference>
<evidence type="ECO:0000256" key="4">
    <source>
        <dbReference type="ARBA" id="ARBA00022679"/>
    </source>
</evidence>
<keyword evidence="4" id="KW-0808">Transferase</keyword>
<dbReference type="CDD" id="cd02440">
    <property type="entry name" value="AdoMet_MTases"/>
    <property type="match status" value="1"/>
</dbReference>
<dbReference type="SUPFAM" id="SSF53335">
    <property type="entry name" value="S-adenosyl-L-methionine-dependent methyltransferases"/>
    <property type="match status" value="1"/>
</dbReference>
<dbReference type="EC" id="2.1.1.56" evidence="2"/>
<dbReference type="AlphaFoldDB" id="A0A9P5Y391"/>
<keyword evidence="5" id="KW-0949">S-adenosyl-L-methionine</keyword>
<keyword evidence="14" id="KW-1185">Reference proteome</keyword>
<dbReference type="GO" id="GO:0004482">
    <property type="term" value="F:mRNA 5'-cap (guanine-N7-)-methyltransferase activity"/>
    <property type="evidence" value="ECO:0007669"/>
    <property type="project" value="UniProtKB-EC"/>
</dbReference>
<sequence>MKGTIDLIVDFAEKQKEKEIDRLNTGSAFRRAQDWIDRVYHAENDKGTIAELRNQFQRDSNLILITAAFVHLAPAIKSGHTSTPAITTGMPMTRPGRKAGDLVPYFLWIKMATIERWGSPVLTSTKSAAVLDIACGKGGDIHRWKVAGAKLYVGLDSDKGQIAWASKHLETVRNPPSKFRAEFSVVDCFDSSLSDVQFPFGVKRFDIVSIQVSMHIVWKTQKRAKQTLKNVGKSLRKGGIFVGTMFDDERAQAMARKLPAARERSFGNTAYKVTFSTQDSRDFGRRYVFSLFGTAENRRRYVVPWKVFVKTAGWYGLRLKEVKSFKEIFEEEHATPDYRKKLHEMNIIDEGNNLYMDLDQWEAVNFYIAFMFIKDD</sequence>
<keyword evidence="7" id="KW-0507">mRNA processing</keyword>
<evidence type="ECO:0000256" key="1">
    <source>
        <dbReference type="ARBA" id="ARBA00003378"/>
    </source>
</evidence>
<proteinExistence type="predicted"/>
<dbReference type="GO" id="GO:0005634">
    <property type="term" value="C:nucleus"/>
    <property type="evidence" value="ECO:0007669"/>
    <property type="project" value="TreeGrafter"/>
</dbReference>
<name>A0A9P5Y391_9AGAR</name>
<dbReference type="PANTHER" id="PTHR12189">
    <property type="entry name" value="MRNA GUANINE-7- METHYLTRANSFERASE"/>
    <property type="match status" value="1"/>
</dbReference>
<dbReference type="Proteomes" id="UP000807353">
    <property type="component" value="Unassembled WGS sequence"/>
</dbReference>
<dbReference type="EMBL" id="MU150283">
    <property type="protein sequence ID" value="KAF9461503.1"/>
    <property type="molecule type" value="Genomic_DNA"/>
</dbReference>
<comment type="catalytic activity">
    <reaction evidence="10">
        <text>a 5'-end (5'-triphosphoguanosine)-ribonucleoside in mRNA + S-adenosyl-L-methionine = a 5'-end (N(7)-methyl 5'-triphosphoguanosine)-ribonucleoside in mRNA + S-adenosyl-L-homocysteine</text>
        <dbReference type="Rhea" id="RHEA:67008"/>
        <dbReference type="Rhea" id="RHEA-COMP:17166"/>
        <dbReference type="Rhea" id="RHEA-COMP:17167"/>
        <dbReference type="ChEBI" id="CHEBI:57856"/>
        <dbReference type="ChEBI" id="CHEBI:59789"/>
        <dbReference type="ChEBI" id="CHEBI:156461"/>
        <dbReference type="ChEBI" id="CHEBI:167617"/>
        <dbReference type="EC" id="2.1.1.56"/>
    </reaction>
</comment>
<feature type="domain" description="MRNA cap 0 methyltransferase" evidence="12">
    <location>
        <begin position="97"/>
        <end position="375"/>
    </location>
</feature>
<evidence type="ECO:0000256" key="3">
    <source>
        <dbReference type="ARBA" id="ARBA00022603"/>
    </source>
</evidence>
<evidence type="ECO:0000256" key="9">
    <source>
        <dbReference type="ARBA" id="ARBA00033387"/>
    </source>
</evidence>
<dbReference type="Gene3D" id="3.40.50.150">
    <property type="entry name" value="Vaccinia Virus protein VP39"/>
    <property type="match status" value="1"/>
</dbReference>
<protein>
    <recommendedName>
        <fullName evidence="11">mRNA cap guanine-N(7) methyltransferase</fullName>
        <ecNumber evidence="2">2.1.1.56</ecNumber>
    </recommendedName>
    <alternativeName>
        <fullName evidence="8">mRNA (guanine-N(7))-methyltransferase</fullName>
    </alternativeName>
    <alternativeName>
        <fullName evidence="9">mRNA cap methyltransferase</fullName>
    </alternativeName>
</protein>
<evidence type="ECO:0000259" key="12">
    <source>
        <dbReference type="PROSITE" id="PS51562"/>
    </source>
</evidence>
<evidence type="ECO:0000256" key="7">
    <source>
        <dbReference type="ARBA" id="ARBA00023042"/>
    </source>
</evidence>
<dbReference type="InterPro" id="IPR004971">
    <property type="entry name" value="mRNA_G-N7_MeTrfase_dom"/>
</dbReference>
<keyword evidence="3" id="KW-0489">Methyltransferase</keyword>
<evidence type="ECO:0000256" key="2">
    <source>
        <dbReference type="ARBA" id="ARBA00011926"/>
    </source>
</evidence>